<dbReference type="GeneID" id="19114260"/>
<evidence type="ECO:0000313" key="7">
    <source>
        <dbReference type="EMBL" id="EMC96879.1"/>
    </source>
</evidence>
<gene>
    <name evidence="7" type="ORF">BAUCODRAFT_431137</name>
</gene>
<dbReference type="PANTHER" id="PTHR13390:SF0">
    <property type="entry name" value="LIPID DROPLET-ASSOCIATED HYDROLASE"/>
    <property type="match status" value="1"/>
</dbReference>
<keyword evidence="3" id="KW-0551">Lipid droplet</keyword>
<dbReference type="eggNOG" id="KOG3975">
    <property type="taxonomic scope" value="Eukaryota"/>
</dbReference>
<keyword evidence="8" id="KW-1185">Reference proteome</keyword>
<dbReference type="OrthoDB" id="448051at2759"/>
<reference evidence="7 8" key="1">
    <citation type="journal article" date="2012" name="PLoS Pathog.">
        <title>Diverse lifestyles and strategies of plant pathogenesis encoded in the genomes of eighteen Dothideomycetes fungi.</title>
        <authorList>
            <person name="Ohm R.A."/>
            <person name="Feau N."/>
            <person name="Henrissat B."/>
            <person name="Schoch C.L."/>
            <person name="Horwitz B.A."/>
            <person name="Barry K.W."/>
            <person name="Condon B.J."/>
            <person name="Copeland A.C."/>
            <person name="Dhillon B."/>
            <person name="Glaser F."/>
            <person name="Hesse C.N."/>
            <person name="Kosti I."/>
            <person name="LaButti K."/>
            <person name="Lindquist E.A."/>
            <person name="Lucas S."/>
            <person name="Salamov A.A."/>
            <person name="Bradshaw R.E."/>
            <person name="Ciuffetti L."/>
            <person name="Hamelin R.C."/>
            <person name="Kema G.H.J."/>
            <person name="Lawrence C."/>
            <person name="Scott J.A."/>
            <person name="Spatafora J.W."/>
            <person name="Turgeon B.G."/>
            <person name="de Wit P.J.G.M."/>
            <person name="Zhong S."/>
            <person name="Goodwin S.B."/>
            <person name="Grigoriev I.V."/>
        </authorList>
    </citation>
    <scope>NUCLEOTIDE SEQUENCE [LARGE SCALE GENOMIC DNA]</scope>
    <source>
        <strain evidence="7 8">UAMH 10762</strain>
    </source>
</reference>
<feature type="compositionally biased region" description="Polar residues" evidence="5">
    <location>
        <begin position="343"/>
        <end position="353"/>
    </location>
</feature>
<dbReference type="Gene3D" id="3.40.50.1820">
    <property type="entry name" value="alpha/beta hydrolase"/>
    <property type="match status" value="1"/>
</dbReference>
<evidence type="ECO:0000256" key="5">
    <source>
        <dbReference type="SAM" id="MobiDB-lite"/>
    </source>
</evidence>
<feature type="compositionally biased region" description="Acidic residues" evidence="5">
    <location>
        <begin position="385"/>
        <end position="397"/>
    </location>
</feature>
<evidence type="ECO:0000313" key="8">
    <source>
        <dbReference type="Proteomes" id="UP000011761"/>
    </source>
</evidence>
<dbReference type="SUPFAM" id="SSF53474">
    <property type="entry name" value="alpha/beta-Hydrolases"/>
    <property type="match status" value="1"/>
</dbReference>
<dbReference type="Pfam" id="PF10230">
    <property type="entry name" value="LIDHydrolase"/>
    <property type="match status" value="1"/>
</dbReference>
<dbReference type="AlphaFoldDB" id="M2NCH1"/>
<dbReference type="InterPro" id="IPR029058">
    <property type="entry name" value="AB_hydrolase_fold"/>
</dbReference>
<dbReference type="RefSeq" id="XP_007675530.1">
    <property type="nucleotide sequence ID" value="XM_007677340.1"/>
</dbReference>
<comment type="similarity">
    <text evidence="2">Belongs to the AB hydrolase superfamily. LDAH family.</text>
</comment>
<accession>M2NCH1</accession>
<proteinExistence type="inferred from homology"/>
<feature type="transmembrane region" description="Helical" evidence="6">
    <location>
        <begin position="192"/>
        <end position="212"/>
    </location>
</feature>
<evidence type="ECO:0000256" key="3">
    <source>
        <dbReference type="ARBA" id="ARBA00022677"/>
    </source>
</evidence>
<dbReference type="GO" id="GO:0005811">
    <property type="term" value="C:lipid droplet"/>
    <property type="evidence" value="ECO:0007669"/>
    <property type="project" value="UniProtKB-SubCell"/>
</dbReference>
<feature type="compositionally biased region" description="Low complexity" evidence="5">
    <location>
        <begin position="320"/>
        <end position="329"/>
    </location>
</feature>
<dbReference type="EMBL" id="KB445554">
    <property type="protein sequence ID" value="EMC96879.1"/>
    <property type="molecule type" value="Genomic_DNA"/>
</dbReference>
<evidence type="ECO:0000256" key="1">
    <source>
        <dbReference type="ARBA" id="ARBA00004502"/>
    </source>
</evidence>
<name>M2NCH1_BAUPA</name>
<feature type="region of interest" description="Disordered" evidence="5">
    <location>
        <begin position="310"/>
        <end position="399"/>
    </location>
</feature>
<keyword evidence="6" id="KW-1133">Transmembrane helix</keyword>
<dbReference type="KEGG" id="bcom:BAUCODRAFT_431137"/>
<evidence type="ECO:0000256" key="4">
    <source>
        <dbReference type="ARBA" id="ARBA00022801"/>
    </source>
</evidence>
<dbReference type="GO" id="GO:0016298">
    <property type="term" value="F:lipase activity"/>
    <property type="evidence" value="ECO:0007669"/>
    <property type="project" value="InterPro"/>
</dbReference>
<dbReference type="Proteomes" id="UP000011761">
    <property type="component" value="Unassembled WGS sequence"/>
</dbReference>
<sequence>MSPPMLSTTGEWTNDRWPYLPMYQLRNQIHLRVSLDGTSPQNPLLVYFITGNPGVIQYYGSFMMHLKDQLATRQPGLKKNLIVHGASLDGFQSRPKTARWRPYDLREQIAGIRWQLALAVGTSKGQHPDPMPVILVGHSIGAYMLIEAIARERERATRDSFPDQKPIFNIIGGICLFPTITDLGSSGNGVGLWYLSWLLAVPGFLLIFQVFVRLLTGWMPYLFLDGIVSFFTGYKADAARTTSMFLKSRQGVRQALYLARCELNTLKANHEPWTDALWGTQQPEINLAETALEIAAGGDCGVSDITNLSTAERKDSTQRSDSSASSSSSNRKVCQLSVGGFSGSSSANVSPTSPARRKDSAPSPLRQAMHPDPENDVVEGGAQADAEDSSESSEEDLMDCRRRSISWSADIKESKYIAKRSKSLPQAATAKSAATCPAISAPVREQPGPPLYFYWGRKDHWVADETRDRIIRKRAMNGIPTVVRRGSNGKEAITGVGDSRGTAVMEIDSYGIPHDFPVRENDSKRVAEKVAAWVEEIVERQAP</sequence>
<protein>
    <submittedName>
        <fullName evidence="7">Uncharacterized protein</fullName>
    </submittedName>
</protein>
<evidence type="ECO:0000256" key="6">
    <source>
        <dbReference type="SAM" id="Phobius"/>
    </source>
</evidence>
<keyword evidence="6" id="KW-0812">Transmembrane</keyword>
<dbReference type="InterPro" id="IPR019363">
    <property type="entry name" value="LDAH"/>
</dbReference>
<dbReference type="GO" id="GO:0019915">
    <property type="term" value="P:lipid storage"/>
    <property type="evidence" value="ECO:0007669"/>
    <property type="project" value="InterPro"/>
</dbReference>
<dbReference type="HOGENOM" id="CLU_018394_3_0_1"/>
<dbReference type="PANTHER" id="PTHR13390">
    <property type="entry name" value="LIPASE"/>
    <property type="match status" value="1"/>
</dbReference>
<keyword evidence="6" id="KW-0472">Membrane</keyword>
<comment type="subcellular location">
    <subcellularLocation>
        <location evidence="1">Lipid droplet</location>
    </subcellularLocation>
</comment>
<evidence type="ECO:0000256" key="2">
    <source>
        <dbReference type="ARBA" id="ARBA00008300"/>
    </source>
</evidence>
<keyword evidence="4" id="KW-0378">Hydrolase</keyword>
<organism evidence="7 8">
    <name type="scientific">Baudoinia panamericana (strain UAMH 10762)</name>
    <name type="common">Angels' share fungus</name>
    <name type="synonym">Baudoinia compniacensis (strain UAMH 10762)</name>
    <dbReference type="NCBI Taxonomy" id="717646"/>
    <lineage>
        <taxon>Eukaryota</taxon>
        <taxon>Fungi</taxon>
        <taxon>Dikarya</taxon>
        <taxon>Ascomycota</taxon>
        <taxon>Pezizomycotina</taxon>
        <taxon>Dothideomycetes</taxon>
        <taxon>Dothideomycetidae</taxon>
        <taxon>Mycosphaerellales</taxon>
        <taxon>Teratosphaeriaceae</taxon>
        <taxon>Baudoinia</taxon>
    </lineage>
</organism>